<proteinExistence type="predicted"/>
<sequence length="64" mass="7630">MKCVDERRVEEWSQSTHCNLLHIINNDKEKADFLRHFGKLFTKLIARKRENFLKANSKVLCVKV</sequence>
<reference evidence="1 2" key="1">
    <citation type="submission" date="2015-04" db="EMBL/GenBank/DDBJ databases">
        <authorList>
            <person name="Syromyatnikov M.Y."/>
            <person name="Popov V.N."/>
        </authorList>
    </citation>
    <scope>NUCLEOTIDE SEQUENCE [LARGE SCALE GENOMIC DNA]</scope>
</reference>
<dbReference type="Proteomes" id="UP000183832">
    <property type="component" value="Unassembled WGS sequence"/>
</dbReference>
<organism evidence="1 2">
    <name type="scientific">Clunio marinus</name>
    <dbReference type="NCBI Taxonomy" id="568069"/>
    <lineage>
        <taxon>Eukaryota</taxon>
        <taxon>Metazoa</taxon>
        <taxon>Ecdysozoa</taxon>
        <taxon>Arthropoda</taxon>
        <taxon>Hexapoda</taxon>
        <taxon>Insecta</taxon>
        <taxon>Pterygota</taxon>
        <taxon>Neoptera</taxon>
        <taxon>Endopterygota</taxon>
        <taxon>Diptera</taxon>
        <taxon>Nematocera</taxon>
        <taxon>Chironomoidea</taxon>
        <taxon>Chironomidae</taxon>
        <taxon>Clunio</taxon>
    </lineage>
</organism>
<evidence type="ECO:0000313" key="1">
    <source>
        <dbReference type="EMBL" id="CRL01555.1"/>
    </source>
</evidence>
<dbReference type="EMBL" id="CVRI01000055">
    <property type="protein sequence ID" value="CRL01555.1"/>
    <property type="molecule type" value="Genomic_DNA"/>
</dbReference>
<protein>
    <submittedName>
        <fullName evidence="1">CLUMA_CG014642, isoform A</fullName>
    </submittedName>
</protein>
<gene>
    <name evidence="1" type="ORF">CLUMA_CG014642</name>
</gene>
<keyword evidence="2" id="KW-1185">Reference proteome</keyword>
<dbReference type="AlphaFoldDB" id="A0A1J1IMU9"/>
<accession>A0A1J1IMU9</accession>
<evidence type="ECO:0000313" key="2">
    <source>
        <dbReference type="Proteomes" id="UP000183832"/>
    </source>
</evidence>
<name>A0A1J1IMU9_9DIPT</name>